<evidence type="ECO:0000259" key="2">
    <source>
        <dbReference type="Pfam" id="PF08044"/>
    </source>
</evidence>
<gene>
    <name evidence="3" type="ORF">LWC34_24655</name>
</gene>
<accession>A0ABS8ZG23</accession>
<dbReference type="InterPro" id="IPR012551">
    <property type="entry name" value="DUF1707_SHOCT-like"/>
</dbReference>
<name>A0ABS8ZG23_9PSEU</name>
<keyword evidence="1" id="KW-0812">Transmembrane</keyword>
<dbReference type="EMBL" id="JAJVCN010000002">
    <property type="protein sequence ID" value="MCE7005998.1"/>
    <property type="molecule type" value="Genomic_DNA"/>
</dbReference>
<evidence type="ECO:0000256" key="1">
    <source>
        <dbReference type="SAM" id="Phobius"/>
    </source>
</evidence>
<keyword evidence="1" id="KW-0472">Membrane</keyword>
<feature type="transmembrane region" description="Helical" evidence="1">
    <location>
        <begin position="120"/>
        <end position="142"/>
    </location>
</feature>
<protein>
    <submittedName>
        <fullName evidence="3">DUF1707 domain-containing protein</fullName>
    </submittedName>
</protein>
<reference evidence="3 4" key="1">
    <citation type="submission" date="2021-12" db="EMBL/GenBank/DDBJ databases">
        <title>Genome sequence of Kibdelosporangium philippinense ATCC 49844.</title>
        <authorList>
            <person name="Fedorov E.A."/>
            <person name="Omeragic M."/>
            <person name="Shalygina K.F."/>
            <person name="Maclea K.S."/>
        </authorList>
    </citation>
    <scope>NUCLEOTIDE SEQUENCE [LARGE SCALE GENOMIC DNA]</scope>
    <source>
        <strain evidence="3 4">ATCC 49844</strain>
    </source>
</reference>
<sequence length="158" mass="17788">MNDPEIRVGDAEREEALQALGDHMSAGRLDIDEYGERTARVAASKTRGDLLELFKDLPDPKPAFAVRIQPSPLEPAAAAGPPPMQRWANSRPALRAYAALIPVIWVATALLFVFAVRTPFIFIVPFFAMVAGARIWGADWHYERRAQRRHRDHLRHRG</sequence>
<dbReference type="Proteomes" id="UP001521150">
    <property type="component" value="Unassembled WGS sequence"/>
</dbReference>
<dbReference type="Pfam" id="PF08044">
    <property type="entry name" value="DUF1707"/>
    <property type="match status" value="1"/>
</dbReference>
<dbReference type="RefSeq" id="WP_233727511.1">
    <property type="nucleotide sequence ID" value="NZ_JAJVCN010000002.1"/>
</dbReference>
<feature type="domain" description="DUF1707" evidence="2">
    <location>
        <begin position="6"/>
        <end position="58"/>
    </location>
</feature>
<comment type="caution">
    <text evidence="3">The sequence shown here is derived from an EMBL/GenBank/DDBJ whole genome shotgun (WGS) entry which is preliminary data.</text>
</comment>
<feature type="transmembrane region" description="Helical" evidence="1">
    <location>
        <begin position="94"/>
        <end position="114"/>
    </location>
</feature>
<proteinExistence type="predicted"/>
<keyword evidence="1" id="KW-1133">Transmembrane helix</keyword>
<organism evidence="3 4">
    <name type="scientific">Kibdelosporangium philippinense</name>
    <dbReference type="NCBI Taxonomy" id="211113"/>
    <lineage>
        <taxon>Bacteria</taxon>
        <taxon>Bacillati</taxon>
        <taxon>Actinomycetota</taxon>
        <taxon>Actinomycetes</taxon>
        <taxon>Pseudonocardiales</taxon>
        <taxon>Pseudonocardiaceae</taxon>
        <taxon>Kibdelosporangium</taxon>
    </lineage>
</organism>
<evidence type="ECO:0000313" key="3">
    <source>
        <dbReference type="EMBL" id="MCE7005998.1"/>
    </source>
</evidence>
<evidence type="ECO:0000313" key="4">
    <source>
        <dbReference type="Proteomes" id="UP001521150"/>
    </source>
</evidence>
<keyword evidence="4" id="KW-1185">Reference proteome</keyword>